<evidence type="ECO:0000313" key="2">
    <source>
        <dbReference type="EMBL" id="KJH51234.1"/>
    </source>
</evidence>
<organism evidence="2 3">
    <name type="scientific">Dictyocaulus viviparus</name>
    <name type="common">Bovine lungworm</name>
    <dbReference type="NCBI Taxonomy" id="29172"/>
    <lineage>
        <taxon>Eukaryota</taxon>
        <taxon>Metazoa</taxon>
        <taxon>Ecdysozoa</taxon>
        <taxon>Nematoda</taxon>
        <taxon>Chromadorea</taxon>
        <taxon>Rhabditida</taxon>
        <taxon>Rhabditina</taxon>
        <taxon>Rhabditomorpha</taxon>
        <taxon>Strongyloidea</taxon>
        <taxon>Metastrongylidae</taxon>
        <taxon>Dictyocaulus</taxon>
    </lineage>
</organism>
<dbReference type="Gene3D" id="2.30.29.30">
    <property type="entry name" value="Pleckstrin-homology domain (PH domain)/Phosphotyrosine-binding domain (PTB)"/>
    <property type="match status" value="1"/>
</dbReference>
<dbReference type="InterPro" id="IPR014352">
    <property type="entry name" value="FERM/acyl-CoA-bd_prot_sf"/>
</dbReference>
<reference evidence="2 3" key="1">
    <citation type="submission" date="2013-11" db="EMBL/GenBank/DDBJ databases">
        <title>Draft genome of the bovine lungworm Dictyocaulus viviparus.</title>
        <authorList>
            <person name="Mitreva M."/>
        </authorList>
    </citation>
    <scope>NUCLEOTIDE SEQUENCE [LARGE SCALE GENOMIC DNA]</scope>
    <source>
        <strain evidence="2 3">HannoverDv2000</strain>
    </source>
</reference>
<dbReference type="InterPro" id="IPR019748">
    <property type="entry name" value="FERM_central"/>
</dbReference>
<dbReference type="OrthoDB" id="5865851at2759"/>
<dbReference type="CDD" id="cd14473">
    <property type="entry name" value="FERM_B-lobe"/>
    <property type="match status" value="1"/>
</dbReference>
<evidence type="ECO:0000313" key="3">
    <source>
        <dbReference type="Proteomes" id="UP000053766"/>
    </source>
</evidence>
<name>A0A0D8Y5I1_DICVI</name>
<dbReference type="AlphaFoldDB" id="A0A0D8Y5I1"/>
<dbReference type="PANTHER" id="PTHR22692">
    <property type="entry name" value="MYOSIN VII, XV"/>
    <property type="match status" value="1"/>
</dbReference>
<dbReference type="InterPro" id="IPR011993">
    <property type="entry name" value="PH-like_dom_sf"/>
</dbReference>
<accession>A0A0D8Y5I1</accession>
<evidence type="ECO:0000259" key="1">
    <source>
        <dbReference type="Pfam" id="PF00373"/>
    </source>
</evidence>
<sequence length="203" mass="23125">MLRPILPIDPVLCFSIGCGVQTIFRPKECPKYLSGYHKVIKQEAVELATLILRAIMKESTNAPLAQIPQLLNKLVPKDMMSLVTANEWRKLISSAYVKVEHITSDQAKIEFLTIISRKETFGSAFFLYSFNEICNWTSGNTYFNIVVENDLRNNKGKKLLLDTTMGYKMDDLITSYISFFISKQTSHSSRKQPILCHTPTLSH</sequence>
<dbReference type="InterPro" id="IPR035963">
    <property type="entry name" value="FERM_2"/>
</dbReference>
<gene>
    <name evidence="2" type="ORF">DICVIV_02599</name>
</gene>
<dbReference type="Proteomes" id="UP000053766">
    <property type="component" value="Unassembled WGS sequence"/>
</dbReference>
<dbReference type="SUPFAM" id="SSF47031">
    <property type="entry name" value="Second domain of FERM"/>
    <property type="match status" value="1"/>
</dbReference>
<dbReference type="Gene3D" id="1.20.80.10">
    <property type="match status" value="1"/>
</dbReference>
<keyword evidence="3" id="KW-1185">Reference proteome</keyword>
<protein>
    <submittedName>
        <fullName evidence="2">FERM central domain protein</fullName>
    </submittedName>
</protein>
<dbReference type="EMBL" id="KN716188">
    <property type="protein sequence ID" value="KJH51234.1"/>
    <property type="molecule type" value="Genomic_DNA"/>
</dbReference>
<dbReference type="Pfam" id="PF00373">
    <property type="entry name" value="FERM_M"/>
    <property type="match status" value="1"/>
</dbReference>
<dbReference type="GO" id="GO:0005737">
    <property type="term" value="C:cytoplasm"/>
    <property type="evidence" value="ECO:0007669"/>
    <property type="project" value="UniProtKB-SubCell"/>
</dbReference>
<reference evidence="3" key="2">
    <citation type="journal article" date="2016" name="Sci. Rep.">
        <title>Dictyocaulus viviparus genome, variome and transcriptome elucidate lungworm biology and support future intervention.</title>
        <authorList>
            <person name="McNulty S.N."/>
            <person name="Strube C."/>
            <person name="Rosa B.A."/>
            <person name="Martin J.C."/>
            <person name="Tyagi R."/>
            <person name="Choi Y.J."/>
            <person name="Wang Q."/>
            <person name="Hallsworth Pepin K."/>
            <person name="Zhang X."/>
            <person name="Ozersky P."/>
            <person name="Wilson R.K."/>
            <person name="Sternberg P.W."/>
            <person name="Gasser R.B."/>
            <person name="Mitreva M."/>
        </authorList>
    </citation>
    <scope>NUCLEOTIDE SEQUENCE [LARGE SCALE GENOMIC DNA]</scope>
    <source>
        <strain evidence="3">HannoverDv2000</strain>
    </source>
</reference>
<proteinExistence type="predicted"/>
<feature type="domain" description="FERM central" evidence="1">
    <location>
        <begin position="31"/>
        <end position="126"/>
    </location>
</feature>
<dbReference type="PANTHER" id="PTHR22692:SF33">
    <property type="entry name" value="MYOSIN"/>
    <property type="match status" value="1"/>
</dbReference>
<dbReference type="InterPro" id="IPR051567">
    <property type="entry name" value="Unconventional_Myosin_ATPase"/>
</dbReference>
<dbReference type="STRING" id="29172.A0A0D8Y5I1"/>